<evidence type="ECO:0000313" key="1">
    <source>
        <dbReference type="EMBL" id="ASF45172.1"/>
    </source>
</evidence>
<accession>A0A1Z4BVA3</accession>
<sequence>MIHRYQDNCRFCAHYLGGQRCKAFPLSIPAYLWSGDNQHRSPYDGDQGIQYASKQMAVPDADAFLSGNY</sequence>
<dbReference type="Proteomes" id="UP000197019">
    <property type="component" value="Chromosome"/>
</dbReference>
<proteinExistence type="predicted"/>
<reference evidence="2 4" key="2">
    <citation type="submission" date="2017-11" db="EMBL/GenBank/DDBJ databases">
        <title>Draft Genome Sequence of Methylobacter psychrotolerans Sph1T, an Obligate Methanotroph from Low-Temperature Environments.</title>
        <authorList>
            <person name="Oshkin I.Y."/>
            <person name="Miroshnikov K."/>
            <person name="Belova S.E."/>
            <person name="Korzhenkov A."/>
            <person name="Toshchakov S.V."/>
            <person name="Dedysh S.N."/>
        </authorList>
    </citation>
    <scope>NUCLEOTIDE SEQUENCE [LARGE SCALE GENOMIC DNA]</scope>
    <source>
        <strain evidence="2 4">Sph1</strain>
    </source>
</reference>
<protein>
    <submittedName>
        <fullName evidence="1">Uncharacterized protein</fullName>
    </submittedName>
</protein>
<evidence type="ECO:0000313" key="3">
    <source>
        <dbReference type="Proteomes" id="UP000197019"/>
    </source>
</evidence>
<organism evidence="1 3">
    <name type="scientific">Methylovulum psychrotolerans</name>
    <dbReference type="NCBI Taxonomy" id="1704499"/>
    <lineage>
        <taxon>Bacteria</taxon>
        <taxon>Pseudomonadati</taxon>
        <taxon>Pseudomonadota</taxon>
        <taxon>Gammaproteobacteria</taxon>
        <taxon>Methylococcales</taxon>
        <taxon>Methylococcaceae</taxon>
        <taxon>Methylovulum</taxon>
    </lineage>
</organism>
<name>A0A1Z4BVA3_9GAMM</name>
<dbReference type="Proteomes" id="UP000237423">
    <property type="component" value="Unassembled WGS sequence"/>
</dbReference>
<dbReference type="OrthoDB" id="5624967at2"/>
<evidence type="ECO:0000313" key="2">
    <source>
        <dbReference type="EMBL" id="POZ50499.1"/>
    </source>
</evidence>
<evidence type="ECO:0000313" key="4">
    <source>
        <dbReference type="Proteomes" id="UP000237423"/>
    </source>
</evidence>
<gene>
    <name evidence="2" type="ORF">AADEFJLK_03695</name>
    <name evidence="1" type="ORF">CEK71_03335</name>
</gene>
<dbReference type="RefSeq" id="WP_088618055.1">
    <property type="nucleotide sequence ID" value="NZ_CP022129.1"/>
</dbReference>
<keyword evidence="3" id="KW-1185">Reference proteome</keyword>
<dbReference type="AlphaFoldDB" id="A0A1Z4BVA3"/>
<dbReference type="EMBL" id="PGFZ01000010">
    <property type="protein sequence ID" value="POZ50499.1"/>
    <property type="molecule type" value="Genomic_DNA"/>
</dbReference>
<dbReference type="KEGG" id="mpsy:CEK71_03335"/>
<dbReference type="EMBL" id="CP022129">
    <property type="protein sequence ID" value="ASF45172.1"/>
    <property type="molecule type" value="Genomic_DNA"/>
</dbReference>
<reference evidence="1 3" key="1">
    <citation type="submission" date="2017-06" db="EMBL/GenBank/DDBJ databases">
        <title>Genome Sequencing of the methanotroph Methylovulum psychrotolerants str. HV10-M2 isolated from a high-altitude environment.</title>
        <authorList>
            <person name="Mateos-Rivera A."/>
        </authorList>
    </citation>
    <scope>NUCLEOTIDE SEQUENCE [LARGE SCALE GENOMIC DNA]</scope>
    <source>
        <strain evidence="1 3">HV10_M2</strain>
    </source>
</reference>